<dbReference type="Pfam" id="PF00535">
    <property type="entry name" value="Glycos_transf_2"/>
    <property type="match status" value="1"/>
</dbReference>
<keyword evidence="4" id="KW-0808">Transferase</keyword>
<dbReference type="Proteomes" id="UP000245639">
    <property type="component" value="Unassembled WGS sequence"/>
</dbReference>
<feature type="region of interest" description="Disordered" evidence="2">
    <location>
        <begin position="1"/>
        <end position="24"/>
    </location>
</feature>
<feature type="domain" description="Glycosyltransferase 2-like" evidence="3">
    <location>
        <begin position="49"/>
        <end position="203"/>
    </location>
</feature>
<dbReference type="GO" id="GO:0016740">
    <property type="term" value="F:transferase activity"/>
    <property type="evidence" value="ECO:0007669"/>
    <property type="project" value="UniProtKB-KW"/>
</dbReference>
<reference evidence="4 5" key="1">
    <citation type="submission" date="2018-04" db="EMBL/GenBank/DDBJ databases">
        <title>Genomic Encyclopedia of Type Strains, Phase IV (KMG-IV): sequencing the most valuable type-strain genomes for metagenomic binning, comparative biology and taxonomic classification.</title>
        <authorList>
            <person name="Goeker M."/>
        </authorList>
    </citation>
    <scope>NUCLEOTIDE SEQUENCE [LARGE SCALE GENOMIC DNA]</scope>
    <source>
        <strain evidence="4 5">DSM 45771</strain>
    </source>
</reference>
<accession>A0A2U1EXF7</accession>
<evidence type="ECO:0000256" key="1">
    <source>
        <dbReference type="ARBA" id="ARBA00006739"/>
    </source>
</evidence>
<comment type="similarity">
    <text evidence="1">Belongs to the glycosyltransferase 2 family.</text>
</comment>
<dbReference type="InterPro" id="IPR001173">
    <property type="entry name" value="Glyco_trans_2-like"/>
</dbReference>
<dbReference type="EMBL" id="QEKW01000017">
    <property type="protein sequence ID" value="PVZ04589.1"/>
    <property type="molecule type" value="Genomic_DNA"/>
</dbReference>
<dbReference type="InterPro" id="IPR050256">
    <property type="entry name" value="Glycosyltransferase_2"/>
</dbReference>
<comment type="caution">
    <text evidence="4">The sequence shown here is derived from an EMBL/GenBank/DDBJ whole genome shotgun (WGS) entry which is preliminary data.</text>
</comment>
<dbReference type="AlphaFoldDB" id="A0A2U1EXF7"/>
<name>A0A2U1EXF7_9PSEU</name>
<evidence type="ECO:0000256" key="2">
    <source>
        <dbReference type="SAM" id="MobiDB-lite"/>
    </source>
</evidence>
<dbReference type="SUPFAM" id="SSF53448">
    <property type="entry name" value="Nucleotide-diphospho-sugar transferases"/>
    <property type="match status" value="1"/>
</dbReference>
<protein>
    <submittedName>
        <fullName evidence="4">Glycosyltransferase involved in cell wall biosynthesis</fullName>
    </submittedName>
</protein>
<evidence type="ECO:0000259" key="3">
    <source>
        <dbReference type="Pfam" id="PF00535"/>
    </source>
</evidence>
<dbReference type="PANTHER" id="PTHR48090">
    <property type="entry name" value="UNDECAPRENYL-PHOSPHATE 4-DEOXY-4-FORMAMIDO-L-ARABINOSE TRANSFERASE-RELATED"/>
    <property type="match status" value="1"/>
</dbReference>
<dbReference type="Gene3D" id="3.90.550.10">
    <property type="entry name" value="Spore Coat Polysaccharide Biosynthesis Protein SpsA, Chain A"/>
    <property type="match status" value="1"/>
</dbReference>
<organism evidence="4 5">
    <name type="scientific">Actinomycetospora cinnamomea</name>
    <dbReference type="NCBI Taxonomy" id="663609"/>
    <lineage>
        <taxon>Bacteria</taxon>
        <taxon>Bacillati</taxon>
        <taxon>Actinomycetota</taxon>
        <taxon>Actinomycetes</taxon>
        <taxon>Pseudonocardiales</taxon>
        <taxon>Pseudonocardiaceae</taxon>
        <taxon>Actinomycetospora</taxon>
    </lineage>
</organism>
<keyword evidence="5" id="KW-1185">Reference proteome</keyword>
<evidence type="ECO:0000313" key="4">
    <source>
        <dbReference type="EMBL" id="PVZ04589.1"/>
    </source>
</evidence>
<gene>
    <name evidence="4" type="ORF">C8D89_11742</name>
</gene>
<evidence type="ECO:0000313" key="5">
    <source>
        <dbReference type="Proteomes" id="UP000245639"/>
    </source>
</evidence>
<dbReference type="InterPro" id="IPR029044">
    <property type="entry name" value="Nucleotide-diphossugar_trans"/>
</dbReference>
<proteinExistence type="inferred from homology"/>
<dbReference type="PANTHER" id="PTHR48090:SF7">
    <property type="entry name" value="RFBJ PROTEIN"/>
    <property type="match status" value="1"/>
</dbReference>
<sequence>MTIHHPDDVVVTPPRPPERVPASAPVPRDVVAGELHKFSDGGLPAGPVSLIVPTKNEAANIAFVLEQVPPCVDEIVLVDGHSTDATIVTARSARPDIRVVHQEGTGKGDALRAGFLAAKGDIVVMIDADGSMAPQEIPHYLYFLGNGYDFVKGSRFMGGGGSRDITWLRRTGNRALLGMVNHLHHVLLTDLCYGYVAFHRRYLDYLDLSRPGFEVETQLTLSALRAGLRIAEVPSWEMPRRHGVSNLKTFRDGSRVLRTVLRDVDSGMSGRVLQGLRRQLHATRSDELAPQVRSEVAT</sequence>
<dbReference type="CDD" id="cd04179">
    <property type="entry name" value="DPM_DPG-synthase_like"/>
    <property type="match status" value="1"/>
</dbReference>